<comment type="caution">
    <text evidence="1">The sequence shown here is derived from an EMBL/GenBank/DDBJ whole genome shotgun (WGS) entry which is preliminary data.</text>
</comment>
<dbReference type="Proteomes" id="UP001151760">
    <property type="component" value="Unassembled WGS sequence"/>
</dbReference>
<reference evidence="1" key="1">
    <citation type="journal article" date="2022" name="Int. J. Mol. Sci.">
        <title>Draft Genome of Tanacetum Coccineum: Genomic Comparison of Closely Related Tanacetum-Family Plants.</title>
        <authorList>
            <person name="Yamashiro T."/>
            <person name="Shiraishi A."/>
            <person name="Nakayama K."/>
            <person name="Satake H."/>
        </authorList>
    </citation>
    <scope>NUCLEOTIDE SEQUENCE</scope>
</reference>
<keyword evidence="2" id="KW-1185">Reference proteome</keyword>
<sequence>MRKPTPSPSVERVFIVIFDLELVLSCLINNDLELHEIINLASSLEHLCDTSPSCDLVSLDQHAHTLCYLKSFLTISLDNL</sequence>
<name>A0ABQ5FZS4_9ASTR</name>
<evidence type="ECO:0000313" key="1">
    <source>
        <dbReference type="EMBL" id="GJT68833.1"/>
    </source>
</evidence>
<proteinExistence type="predicted"/>
<accession>A0ABQ5FZS4</accession>
<gene>
    <name evidence="1" type="ORF">Tco_1020313</name>
</gene>
<organism evidence="1 2">
    <name type="scientific">Tanacetum coccineum</name>
    <dbReference type="NCBI Taxonomy" id="301880"/>
    <lineage>
        <taxon>Eukaryota</taxon>
        <taxon>Viridiplantae</taxon>
        <taxon>Streptophyta</taxon>
        <taxon>Embryophyta</taxon>
        <taxon>Tracheophyta</taxon>
        <taxon>Spermatophyta</taxon>
        <taxon>Magnoliopsida</taxon>
        <taxon>eudicotyledons</taxon>
        <taxon>Gunneridae</taxon>
        <taxon>Pentapetalae</taxon>
        <taxon>asterids</taxon>
        <taxon>campanulids</taxon>
        <taxon>Asterales</taxon>
        <taxon>Asteraceae</taxon>
        <taxon>Asteroideae</taxon>
        <taxon>Anthemideae</taxon>
        <taxon>Anthemidinae</taxon>
        <taxon>Tanacetum</taxon>
    </lineage>
</organism>
<dbReference type="EMBL" id="BQNB010017933">
    <property type="protein sequence ID" value="GJT68833.1"/>
    <property type="molecule type" value="Genomic_DNA"/>
</dbReference>
<evidence type="ECO:0000313" key="2">
    <source>
        <dbReference type="Proteomes" id="UP001151760"/>
    </source>
</evidence>
<protein>
    <submittedName>
        <fullName evidence="1">Uncharacterized protein</fullName>
    </submittedName>
</protein>
<reference evidence="1" key="2">
    <citation type="submission" date="2022-01" db="EMBL/GenBank/DDBJ databases">
        <authorList>
            <person name="Yamashiro T."/>
            <person name="Shiraishi A."/>
            <person name="Satake H."/>
            <person name="Nakayama K."/>
        </authorList>
    </citation>
    <scope>NUCLEOTIDE SEQUENCE</scope>
</reference>